<evidence type="ECO:0000256" key="1">
    <source>
        <dbReference type="SAM" id="MobiDB-lite"/>
    </source>
</evidence>
<evidence type="ECO:0000313" key="2">
    <source>
        <dbReference type="EMBL" id="CAK0844483.1"/>
    </source>
</evidence>
<gene>
    <name evidence="2" type="ORF">PCOR1329_LOCUS38561</name>
</gene>
<comment type="caution">
    <text evidence="2">The sequence shown here is derived from an EMBL/GenBank/DDBJ whole genome shotgun (WGS) entry which is preliminary data.</text>
</comment>
<keyword evidence="3" id="KW-1185">Reference proteome</keyword>
<protein>
    <submittedName>
        <fullName evidence="2">Uncharacterized protein</fullName>
    </submittedName>
</protein>
<feature type="non-terminal residue" evidence="2">
    <location>
        <position position="1"/>
    </location>
</feature>
<organism evidence="2 3">
    <name type="scientific">Prorocentrum cordatum</name>
    <dbReference type="NCBI Taxonomy" id="2364126"/>
    <lineage>
        <taxon>Eukaryota</taxon>
        <taxon>Sar</taxon>
        <taxon>Alveolata</taxon>
        <taxon>Dinophyceae</taxon>
        <taxon>Prorocentrales</taxon>
        <taxon>Prorocentraceae</taxon>
        <taxon>Prorocentrum</taxon>
    </lineage>
</organism>
<feature type="region of interest" description="Disordered" evidence="1">
    <location>
        <begin position="1"/>
        <end position="64"/>
    </location>
</feature>
<dbReference type="Proteomes" id="UP001189429">
    <property type="component" value="Unassembled WGS sequence"/>
</dbReference>
<evidence type="ECO:0000313" key="3">
    <source>
        <dbReference type="Proteomes" id="UP001189429"/>
    </source>
</evidence>
<accession>A0ABN9TF94</accession>
<reference evidence="2" key="1">
    <citation type="submission" date="2023-10" db="EMBL/GenBank/DDBJ databases">
        <authorList>
            <person name="Chen Y."/>
            <person name="Shah S."/>
            <person name="Dougan E. K."/>
            <person name="Thang M."/>
            <person name="Chan C."/>
        </authorList>
    </citation>
    <scope>NUCLEOTIDE SEQUENCE [LARGE SCALE GENOMIC DNA]</scope>
</reference>
<feature type="compositionally biased region" description="Low complexity" evidence="1">
    <location>
        <begin position="47"/>
        <end position="61"/>
    </location>
</feature>
<sequence length="101" mass="10206">GGPPPPPLCGGGCGKQAHQKMRESSQQVHDVVTVAPAAEPARPLGTRASAAPAASQGRAGPRMLGRSVHCVAKHASIVSRAEARSPRRRISAASAALVCPS</sequence>
<name>A0ABN9TF94_9DINO</name>
<proteinExistence type="predicted"/>
<dbReference type="EMBL" id="CAUYUJ010014667">
    <property type="protein sequence ID" value="CAK0844483.1"/>
    <property type="molecule type" value="Genomic_DNA"/>
</dbReference>